<feature type="compositionally biased region" description="Acidic residues" evidence="1">
    <location>
        <begin position="532"/>
        <end position="543"/>
    </location>
</feature>
<proteinExistence type="predicted"/>
<keyword evidence="3" id="KW-1185">Reference proteome</keyword>
<feature type="compositionally biased region" description="Basic and acidic residues" evidence="1">
    <location>
        <begin position="544"/>
        <end position="570"/>
    </location>
</feature>
<evidence type="ECO:0000313" key="3">
    <source>
        <dbReference type="Proteomes" id="UP001063166"/>
    </source>
</evidence>
<dbReference type="Proteomes" id="UP001063166">
    <property type="component" value="Unassembled WGS sequence"/>
</dbReference>
<feature type="compositionally biased region" description="Low complexity" evidence="1">
    <location>
        <begin position="444"/>
        <end position="474"/>
    </location>
</feature>
<evidence type="ECO:0000256" key="1">
    <source>
        <dbReference type="SAM" id="MobiDB-lite"/>
    </source>
</evidence>
<feature type="compositionally biased region" description="Acidic residues" evidence="1">
    <location>
        <begin position="195"/>
        <end position="204"/>
    </location>
</feature>
<organism evidence="2 3">
    <name type="scientific">Lyophyllum shimeji</name>
    <name type="common">Hon-shimeji</name>
    <name type="synonym">Tricholoma shimeji</name>
    <dbReference type="NCBI Taxonomy" id="47721"/>
    <lineage>
        <taxon>Eukaryota</taxon>
        <taxon>Fungi</taxon>
        <taxon>Dikarya</taxon>
        <taxon>Basidiomycota</taxon>
        <taxon>Agaricomycotina</taxon>
        <taxon>Agaricomycetes</taxon>
        <taxon>Agaricomycetidae</taxon>
        <taxon>Agaricales</taxon>
        <taxon>Tricholomatineae</taxon>
        <taxon>Lyophyllaceae</taxon>
        <taxon>Lyophyllum</taxon>
    </lineage>
</organism>
<feature type="compositionally biased region" description="Polar residues" evidence="1">
    <location>
        <begin position="429"/>
        <end position="438"/>
    </location>
</feature>
<feature type="compositionally biased region" description="Acidic residues" evidence="1">
    <location>
        <begin position="359"/>
        <end position="380"/>
    </location>
</feature>
<feature type="region of interest" description="Disordered" evidence="1">
    <location>
        <begin position="529"/>
        <end position="579"/>
    </location>
</feature>
<dbReference type="EMBL" id="BRPK01000006">
    <property type="protein sequence ID" value="GLB39189.1"/>
    <property type="molecule type" value="Genomic_DNA"/>
</dbReference>
<feature type="region of interest" description="Disordered" evidence="1">
    <location>
        <begin position="411"/>
        <end position="484"/>
    </location>
</feature>
<feature type="compositionally biased region" description="Acidic residues" evidence="1">
    <location>
        <begin position="218"/>
        <end position="236"/>
    </location>
</feature>
<comment type="caution">
    <text evidence="2">The sequence shown here is derived from an EMBL/GenBank/DDBJ whole genome shotgun (WGS) entry which is preliminary data.</text>
</comment>
<reference evidence="2" key="1">
    <citation type="submission" date="2022-07" db="EMBL/GenBank/DDBJ databases">
        <title>The genome of Lyophyllum shimeji provides insight into the initial evolution of ectomycorrhizal fungal genome.</title>
        <authorList>
            <person name="Kobayashi Y."/>
            <person name="Shibata T."/>
            <person name="Hirakawa H."/>
            <person name="Shigenobu S."/>
            <person name="Nishiyama T."/>
            <person name="Yamada A."/>
            <person name="Hasebe M."/>
            <person name="Kawaguchi M."/>
        </authorList>
    </citation>
    <scope>NUCLEOTIDE SEQUENCE</scope>
    <source>
        <strain evidence="2">AT787</strain>
    </source>
</reference>
<dbReference type="OrthoDB" id="2940229at2759"/>
<sequence length="600" mass="67022">MVLKRTLELAGDNSEDAYHNDEHSLSNDDCEPPAKRRMTALPQTPLPRRLSFPTPRTPWTGTPYPARPRDSPSNPVGRKRPRTLVHSLPPPTSFSKHLPLRFQFVRPGVSPRMGGIYRIVQVPLSYTFVQLRCLIAFLFGGGHGDEREDRHLFEVKKKIVLYAQTYKPGQIRSGYTATRLSSARDPCRYRPQVDEDALLDDEGTEEKSWNDVERVLEEDTDEGEGNDEDPSWTWEPEEEFTVGHAWSRGGDLSRGIVYHHNETTAVHITLNTSPLPRRSGISNTPYVFSGRGRVRIFPHSIIPLPKPVFSVPVSKLLVPSFRPSAWSTSSAAEEHDEDAEGEDDPEGGDVTSSGFLDNGNDEETFNSDDDQEEIGEDETEDPNAVLNTEKFNAPNAFATYLRFVHQHKGRYHYPRSDSDSSGEEEPPLTGQSSETGSTPGLVHSGSSSAPSSPLASSSSLGIASSPFIASSSRSGLNSDDPYATSLSTLSALSASASFTPAPAHALWQRRRLERVQKRMEKYKRRQWMCSGNDDDEEEVDQLCEDGKKDKKDERKDIASWRRKDGKKRNVTDPAKLPPLWVKPVLKPGEVWDPFGDELEV</sequence>
<protein>
    <submittedName>
        <fullName evidence="2">Uncharacterized protein</fullName>
    </submittedName>
</protein>
<feature type="compositionally biased region" description="Acidic residues" evidence="1">
    <location>
        <begin position="334"/>
        <end position="347"/>
    </location>
</feature>
<accession>A0A9P3ULF2</accession>
<dbReference type="AlphaFoldDB" id="A0A9P3ULF2"/>
<feature type="region of interest" description="Disordered" evidence="1">
    <location>
        <begin position="1"/>
        <end position="90"/>
    </location>
</feature>
<evidence type="ECO:0000313" key="2">
    <source>
        <dbReference type="EMBL" id="GLB39189.1"/>
    </source>
</evidence>
<feature type="region of interest" description="Disordered" evidence="1">
    <location>
        <begin position="327"/>
        <end position="380"/>
    </location>
</feature>
<name>A0A9P3ULF2_LYOSH</name>
<feature type="compositionally biased region" description="Basic and acidic residues" evidence="1">
    <location>
        <begin position="16"/>
        <end position="26"/>
    </location>
</feature>
<feature type="region of interest" description="Disordered" evidence="1">
    <location>
        <begin position="195"/>
        <end position="236"/>
    </location>
</feature>
<feature type="compositionally biased region" description="Basic and acidic residues" evidence="1">
    <location>
        <begin position="205"/>
        <end position="217"/>
    </location>
</feature>
<gene>
    <name evidence="2" type="ORF">LshimejAT787_0603510</name>
</gene>